<sequence>MATNYYFADKIMTEYRFLIKEKSSMPSLKYHRNERESLVRIDYFSIKKELEFSYADTDEINKADSIKVTVRKGGLGFDVLEDYNVLK</sequence>
<proteinExistence type="predicted"/>
<evidence type="ECO:0000313" key="2">
    <source>
        <dbReference type="Proteomes" id="UP001597525"/>
    </source>
</evidence>
<accession>A0ABW6BME8</accession>
<dbReference type="RefSeq" id="WP_320184831.1">
    <property type="nucleotide sequence ID" value="NZ_CP138332.1"/>
</dbReference>
<organism evidence="1 2">
    <name type="scientific">Sphingobacterium bambusae</name>
    <dbReference type="NCBI Taxonomy" id="662858"/>
    <lineage>
        <taxon>Bacteria</taxon>
        <taxon>Pseudomonadati</taxon>
        <taxon>Bacteroidota</taxon>
        <taxon>Sphingobacteriia</taxon>
        <taxon>Sphingobacteriales</taxon>
        <taxon>Sphingobacteriaceae</taxon>
        <taxon>Sphingobacterium</taxon>
    </lineage>
</organism>
<reference evidence="2" key="1">
    <citation type="journal article" date="2019" name="Int. J. Syst. Evol. Microbiol.">
        <title>The Global Catalogue of Microorganisms (GCM) 10K type strain sequencing project: providing services to taxonomists for standard genome sequencing and annotation.</title>
        <authorList>
            <consortium name="The Broad Institute Genomics Platform"/>
            <consortium name="The Broad Institute Genome Sequencing Center for Infectious Disease"/>
            <person name="Wu L."/>
            <person name="Ma J."/>
        </authorList>
    </citation>
    <scope>NUCLEOTIDE SEQUENCE [LARGE SCALE GENOMIC DNA]</scope>
    <source>
        <strain evidence="2">KCTC 22814</strain>
    </source>
</reference>
<evidence type="ECO:0000313" key="1">
    <source>
        <dbReference type="EMBL" id="MFD2968905.1"/>
    </source>
</evidence>
<name>A0ABW6BME8_9SPHI</name>
<keyword evidence="2" id="KW-1185">Reference proteome</keyword>
<gene>
    <name evidence="1" type="ORF">ACFS7Y_16035</name>
</gene>
<protein>
    <submittedName>
        <fullName evidence="1">Uncharacterized protein</fullName>
    </submittedName>
</protein>
<dbReference type="EMBL" id="JBHUPB010000010">
    <property type="protein sequence ID" value="MFD2968905.1"/>
    <property type="molecule type" value="Genomic_DNA"/>
</dbReference>
<dbReference type="Proteomes" id="UP001597525">
    <property type="component" value="Unassembled WGS sequence"/>
</dbReference>
<comment type="caution">
    <text evidence="1">The sequence shown here is derived from an EMBL/GenBank/DDBJ whole genome shotgun (WGS) entry which is preliminary data.</text>
</comment>